<comment type="subcellular location">
    <subcellularLocation>
        <location evidence="1">Nucleus</location>
    </subcellularLocation>
</comment>
<keyword evidence="2" id="KW-0539">Nucleus</keyword>
<proteinExistence type="predicted"/>
<dbReference type="EMBL" id="KB822707">
    <property type="protein sequence ID" value="ETI21499.1"/>
    <property type="molecule type" value="Genomic_DNA"/>
</dbReference>
<evidence type="ECO:0000313" key="5">
    <source>
        <dbReference type="Proteomes" id="UP000030678"/>
    </source>
</evidence>
<evidence type="ECO:0000256" key="3">
    <source>
        <dbReference type="SAM" id="MobiDB-lite"/>
    </source>
</evidence>
<dbReference type="GO" id="GO:0045944">
    <property type="term" value="P:positive regulation of transcription by RNA polymerase II"/>
    <property type="evidence" value="ECO:0007669"/>
    <property type="project" value="TreeGrafter"/>
</dbReference>
<evidence type="ECO:0008006" key="6">
    <source>
        <dbReference type="Google" id="ProtNLM"/>
    </source>
</evidence>
<reference evidence="4 5" key="1">
    <citation type="submission" date="2013-03" db="EMBL/GenBank/DDBJ databases">
        <title>The Genome Sequence of Cladophialophora carrionii CBS 160.54.</title>
        <authorList>
            <consortium name="The Broad Institute Genomics Platform"/>
            <person name="Cuomo C."/>
            <person name="de Hoog S."/>
            <person name="Gorbushina A."/>
            <person name="Walker B."/>
            <person name="Young S.K."/>
            <person name="Zeng Q."/>
            <person name="Gargeya S."/>
            <person name="Fitzgerald M."/>
            <person name="Haas B."/>
            <person name="Abouelleil A."/>
            <person name="Allen A.W."/>
            <person name="Alvarado L."/>
            <person name="Arachchi H.M."/>
            <person name="Berlin A.M."/>
            <person name="Chapman S.B."/>
            <person name="Gainer-Dewar J."/>
            <person name="Goldberg J."/>
            <person name="Griggs A."/>
            <person name="Gujja S."/>
            <person name="Hansen M."/>
            <person name="Howarth C."/>
            <person name="Imamovic A."/>
            <person name="Ireland A."/>
            <person name="Larimer J."/>
            <person name="McCowan C."/>
            <person name="Murphy C."/>
            <person name="Pearson M."/>
            <person name="Poon T.W."/>
            <person name="Priest M."/>
            <person name="Roberts A."/>
            <person name="Saif S."/>
            <person name="Shea T."/>
            <person name="Sisk P."/>
            <person name="Sykes S."/>
            <person name="Wortman J."/>
            <person name="Nusbaum C."/>
            <person name="Birren B."/>
        </authorList>
    </citation>
    <scope>NUCLEOTIDE SEQUENCE [LARGE SCALE GENOMIC DNA]</scope>
    <source>
        <strain evidence="4 5">CBS 160.54</strain>
    </source>
</reference>
<evidence type="ECO:0000256" key="1">
    <source>
        <dbReference type="ARBA" id="ARBA00004123"/>
    </source>
</evidence>
<gene>
    <name evidence="4" type="ORF">G647_07846</name>
</gene>
<evidence type="ECO:0000313" key="4">
    <source>
        <dbReference type="EMBL" id="ETI21499.1"/>
    </source>
</evidence>
<dbReference type="Proteomes" id="UP000030678">
    <property type="component" value="Unassembled WGS sequence"/>
</dbReference>
<dbReference type="VEuPathDB" id="FungiDB:G647_07846"/>
<dbReference type="GO" id="GO:0003700">
    <property type="term" value="F:DNA-binding transcription factor activity"/>
    <property type="evidence" value="ECO:0007669"/>
    <property type="project" value="TreeGrafter"/>
</dbReference>
<sequence>MYRRTSCPRQRLIESISRHASPPSQLRRPCPTSDRGTKAEQLCLASSKPRQEDDLPSPGRPLNDLGSMLVEYYFKEVAGLFSCYDSPLNPFRTSISRLWRSSVAVTYTVQSMAAAFLTDVCPTLRSTGFRMREKAAACVEADMRLSKVDTGTFLVLIMLGLSASWHQPNDLGRKEFEKASIANGRNLQFFHEAMIYWEMLMSYVSDIAMPPSQSLSLQTMRSEQDYSDIGQPSFPHPWTGVAREAQSIVFEIGRLVRRERLRMRNPPFFTSVADLDTGQKAFNTAVILAYRLLNLKLPTEATIVNPGDAQTPVRHLLTIAEAYRLAGLLQLYRVFPDISQGRETRLGRSPCISDQSRNLSRMALEITGLLRTIPIESRTRCVQPFLLVAAASELRPEASEEVSPPSEHHNSAPDDASALATAIEVLEARKFVIGRLSTFAHVLPAKPIRQMMEIVKHTWDRMDMGQANVYWMDVMMIEKGWETTMG</sequence>
<dbReference type="GO" id="GO:0005634">
    <property type="term" value="C:nucleus"/>
    <property type="evidence" value="ECO:0007669"/>
    <property type="project" value="UniProtKB-SubCell"/>
</dbReference>
<evidence type="ECO:0000256" key="2">
    <source>
        <dbReference type="ARBA" id="ARBA00023242"/>
    </source>
</evidence>
<dbReference type="PANTHER" id="PTHR37534:SF11">
    <property type="entry name" value="ZN(II)2CYS6 TRANSCRIPTION FACTOR (EUROFUNG)"/>
    <property type="match status" value="1"/>
</dbReference>
<dbReference type="PANTHER" id="PTHR37534">
    <property type="entry name" value="TRANSCRIPTIONAL ACTIVATOR PROTEIN UGA3"/>
    <property type="match status" value="1"/>
</dbReference>
<dbReference type="GO" id="GO:0000976">
    <property type="term" value="F:transcription cis-regulatory region binding"/>
    <property type="evidence" value="ECO:0007669"/>
    <property type="project" value="TreeGrafter"/>
</dbReference>
<dbReference type="AlphaFoldDB" id="V9D3M2"/>
<dbReference type="RefSeq" id="XP_008730380.1">
    <property type="nucleotide sequence ID" value="XM_008732158.1"/>
</dbReference>
<accession>V9D3M2</accession>
<dbReference type="InterPro" id="IPR021858">
    <property type="entry name" value="Fun_TF"/>
</dbReference>
<protein>
    <recommendedName>
        <fullName evidence="6">Transcription factor domain-containing protein</fullName>
    </recommendedName>
</protein>
<dbReference type="OrthoDB" id="4835445at2759"/>
<name>V9D3M2_9EURO</name>
<dbReference type="HOGENOM" id="CLU_014597_2_1_1"/>
<dbReference type="Pfam" id="PF11951">
    <property type="entry name" value="Fungal_trans_2"/>
    <property type="match status" value="1"/>
</dbReference>
<dbReference type="GeneID" id="19986339"/>
<organism evidence="4 5">
    <name type="scientific">Cladophialophora carrionii CBS 160.54</name>
    <dbReference type="NCBI Taxonomy" id="1279043"/>
    <lineage>
        <taxon>Eukaryota</taxon>
        <taxon>Fungi</taxon>
        <taxon>Dikarya</taxon>
        <taxon>Ascomycota</taxon>
        <taxon>Pezizomycotina</taxon>
        <taxon>Eurotiomycetes</taxon>
        <taxon>Chaetothyriomycetidae</taxon>
        <taxon>Chaetothyriales</taxon>
        <taxon>Herpotrichiellaceae</taxon>
        <taxon>Cladophialophora</taxon>
    </lineage>
</organism>
<feature type="region of interest" description="Disordered" evidence="3">
    <location>
        <begin position="1"/>
        <end position="37"/>
    </location>
</feature>